<evidence type="ECO:0000313" key="2">
    <source>
        <dbReference type="Proteomes" id="UP000664620"/>
    </source>
</evidence>
<proteinExistence type="predicted"/>
<dbReference type="Proteomes" id="UP000664620">
    <property type="component" value="Unassembled WGS sequence"/>
</dbReference>
<dbReference type="AlphaFoldDB" id="A0A939NQA3"/>
<evidence type="ECO:0000313" key="1">
    <source>
        <dbReference type="EMBL" id="MBO2029643.1"/>
    </source>
</evidence>
<name>A0A939NQA3_KLEPN</name>
<comment type="caution">
    <text evidence="1">The sequence shown here is derived from an EMBL/GenBank/DDBJ whole genome shotgun (WGS) entry which is preliminary data.</text>
</comment>
<protein>
    <submittedName>
        <fullName evidence="1">Uncharacterized protein</fullName>
    </submittedName>
</protein>
<accession>A0A939NQA3</accession>
<gene>
    <name evidence="1" type="ORF">J4734_25810</name>
</gene>
<reference evidence="1" key="1">
    <citation type="submission" date="2021-03" db="EMBL/GenBank/DDBJ databases">
        <title>Molecular epidemiology and mechanisms of colistin and carbapenem resistance in Enterobacteriaceae from clinical isolates, the environment and porcine samples in Pretoria, South Africa.</title>
        <authorList>
            <person name="Bogoshi D."/>
            <person name="Mbelle N.M."/>
            <person name="Naidoo V."/>
            <person name="Osei Sekyere J."/>
        </authorList>
    </citation>
    <scope>NUCLEOTIDE SEQUENCE</scope>
    <source>
        <strain evidence="1">C034</strain>
    </source>
</reference>
<sequence>MAIGHFYLGVIRPLAVAGFFEGCPNHQFFDKDMACEGHKVTCGKHPGHYRICGGLDSDEIHGKE</sequence>
<organism evidence="1 2">
    <name type="scientific">Klebsiella pneumoniae</name>
    <dbReference type="NCBI Taxonomy" id="573"/>
    <lineage>
        <taxon>Bacteria</taxon>
        <taxon>Pseudomonadati</taxon>
        <taxon>Pseudomonadota</taxon>
        <taxon>Gammaproteobacteria</taxon>
        <taxon>Enterobacterales</taxon>
        <taxon>Enterobacteriaceae</taxon>
        <taxon>Klebsiella/Raoultella group</taxon>
        <taxon>Klebsiella</taxon>
        <taxon>Klebsiella pneumoniae complex</taxon>
    </lineage>
</organism>
<dbReference type="EMBL" id="JAGETO010000184">
    <property type="protein sequence ID" value="MBO2029643.1"/>
    <property type="molecule type" value="Genomic_DNA"/>
</dbReference>